<dbReference type="STRING" id="665126.ABB55_06240"/>
<feature type="transmembrane region" description="Helical" evidence="1">
    <location>
        <begin position="112"/>
        <end position="143"/>
    </location>
</feature>
<name>A0A0P6VIG7_9HYPH</name>
<dbReference type="RefSeq" id="WP_054358038.1">
    <property type="nucleotide sequence ID" value="NZ_LJYW01000001.1"/>
</dbReference>
<comment type="caution">
    <text evidence="3">The sequence shown here is derived from an EMBL/GenBank/DDBJ whole genome shotgun (WGS) entry which is preliminary data.</text>
</comment>
<keyword evidence="1" id="KW-0812">Transmembrane</keyword>
<reference evidence="3 4" key="1">
    <citation type="submission" date="2015-09" db="EMBL/GenBank/DDBJ databases">
        <authorList>
            <person name="Jackson K.R."/>
            <person name="Lunt B.L."/>
            <person name="Fisher J.N.B."/>
            <person name="Gardner A.V."/>
            <person name="Bailey M.E."/>
            <person name="Deus L.M."/>
            <person name="Earl A.S."/>
            <person name="Gibby P.D."/>
            <person name="Hartmann K.A."/>
            <person name="Liu J.E."/>
            <person name="Manci A.M."/>
            <person name="Nielsen D.A."/>
            <person name="Solomon M.B."/>
            <person name="Breakwell D.P."/>
            <person name="Burnett S.H."/>
            <person name="Grose J.H."/>
        </authorList>
    </citation>
    <scope>NUCLEOTIDE SEQUENCE [LARGE SCALE GENOMIC DNA]</scope>
    <source>
        <strain evidence="3 4">16</strain>
    </source>
</reference>
<feature type="transmembrane region" description="Helical" evidence="1">
    <location>
        <begin position="187"/>
        <end position="212"/>
    </location>
</feature>
<feature type="transmembrane region" description="Helical" evidence="1">
    <location>
        <begin position="224"/>
        <end position="245"/>
    </location>
</feature>
<keyword evidence="1" id="KW-1133">Transmembrane helix</keyword>
<sequence>MMAYLWILFTIVASGGQTLRNALQRDLIAEVGTVGATHVRFLYGLPFGCLFLLIVSTASGTAVPVPTGGFWLWTLGGALAQILATGLMLQAMKSKSFLVTIAYTKTEPVQVAIFGILFLSEVPSPMLAGAIVVATAGVMIMSWPKATADGTARDWTPAILGTVSGGLFGLAAVCFKGGIQSLGLPNFLVAASATLAAGLGLQTLILTGYLIATDRAALIKLFRAWRPSVMAGFLGAFASQCWFAAFALEPVAHVRTLGLVEILFSLAVSHRLMSQITSPREGFGIALLVVGVLVVLNA</sequence>
<reference evidence="3 4" key="2">
    <citation type="submission" date="2015-10" db="EMBL/GenBank/DDBJ databases">
        <title>Draft Genome Sequence of Prosthecomicrobium hirschii ATCC 27832.</title>
        <authorList>
            <person name="Daniel J."/>
            <person name="Givan S.A."/>
            <person name="Brun Y.V."/>
            <person name="Brown P.J."/>
        </authorList>
    </citation>
    <scope>NUCLEOTIDE SEQUENCE [LARGE SCALE GENOMIC DNA]</scope>
    <source>
        <strain evidence="3 4">16</strain>
    </source>
</reference>
<feature type="transmembrane region" description="Helical" evidence="1">
    <location>
        <begin position="155"/>
        <end position="175"/>
    </location>
</feature>
<feature type="transmembrane region" description="Helical" evidence="1">
    <location>
        <begin position="70"/>
        <end position="92"/>
    </location>
</feature>
<protein>
    <recommendedName>
        <fullName evidence="2">EamA domain-containing protein</fullName>
    </recommendedName>
</protein>
<dbReference type="SUPFAM" id="SSF103481">
    <property type="entry name" value="Multidrug resistance efflux transporter EmrE"/>
    <property type="match status" value="2"/>
</dbReference>
<feature type="transmembrane region" description="Helical" evidence="1">
    <location>
        <begin position="42"/>
        <end position="63"/>
    </location>
</feature>
<dbReference type="Proteomes" id="UP000048984">
    <property type="component" value="Unassembled WGS sequence"/>
</dbReference>
<feature type="domain" description="EamA" evidence="2">
    <location>
        <begin position="4"/>
        <end position="142"/>
    </location>
</feature>
<organism evidence="3 4">
    <name type="scientific">Prosthecodimorpha hirschii</name>
    <dbReference type="NCBI Taxonomy" id="665126"/>
    <lineage>
        <taxon>Bacteria</taxon>
        <taxon>Pseudomonadati</taxon>
        <taxon>Pseudomonadota</taxon>
        <taxon>Alphaproteobacteria</taxon>
        <taxon>Hyphomicrobiales</taxon>
        <taxon>Ancalomicrobiaceae</taxon>
        <taxon>Prosthecodimorpha</taxon>
    </lineage>
</organism>
<dbReference type="AlphaFoldDB" id="A0A0P6VIG7"/>
<accession>A0A0P6VIG7</accession>
<gene>
    <name evidence="3" type="ORF">ABB55_06240</name>
</gene>
<dbReference type="Pfam" id="PF00892">
    <property type="entry name" value="EamA"/>
    <property type="match status" value="1"/>
</dbReference>
<keyword evidence="4" id="KW-1185">Reference proteome</keyword>
<evidence type="ECO:0000256" key="1">
    <source>
        <dbReference type="SAM" id="Phobius"/>
    </source>
</evidence>
<evidence type="ECO:0000313" key="4">
    <source>
        <dbReference type="Proteomes" id="UP000048984"/>
    </source>
</evidence>
<proteinExistence type="predicted"/>
<evidence type="ECO:0000313" key="3">
    <source>
        <dbReference type="EMBL" id="KPL51875.1"/>
    </source>
</evidence>
<dbReference type="EMBL" id="LJYW01000001">
    <property type="protein sequence ID" value="KPL51875.1"/>
    <property type="molecule type" value="Genomic_DNA"/>
</dbReference>
<dbReference type="InterPro" id="IPR037185">
    <property type="entry name" value="EmrE-like"/>
</dbReference>
<keyword evidence="1" id="KW-0472">Membrane</keyword>
<dbReference type="GO" id="GO:0016020">
    <property type="term" value="C:membrane"/>
    <property type="evidence" value="ECO:0007669"/>
    <property type="project" value="InterPro"/>
</dbReference>
<dbReference type="InterPro" id="IPR000620">
    <property type="entry name" value="EamA_dom"/>
</dbReference>
<evidence type="ECO:0000259" key="2">
    <source>
        <dbReference type="Pfam" id="PF00892"/>
    </source>
</evidence>
<feature type="transmembrane region" description="Helical" evidence="1">
    <location>
        <begin position="281"/>
        <end position="297"/>
    </location>
</feature>